<dbReference type="InterPro" id="IPR004242">
    <property type="entry name" value="Transposase_21"/>
</dbReference>
<reference evidence="2" key="1">
    <citation type="journal article" date="2022" name="Int. J. Mol. Sci.">
        <title>Draft Genome of Tanacetum Coccineum: Genomic Comparison of Closely Related Tanacetum-Family Plants.</title>
        <authorList>
            <person name="Yamashiro T."/>
            <person name="Shiraishi A."/>
            <person name="Nakayama K."/>
            <person name="Satake H."/>
        </authorList>
    </citation>
    <scope>NUCLEOTIDE SEQUENCE</scope>
</reference>
<evidence type="ECO:0000313" key="2">
    <source>
        <dbReference type="EMBL" id="GJT33825.1"/>
    </source>
</evidence>
<dbReference type="EMBL" id="BQNB010014911">
    <property type="protein sequence ID" value="GJT33825.1"/>
    <property type="molecule type" value="Genomic_DNA"/>
</dbReference>
<dbReference type="Pfam" id="PF02992">
    <property type="entry name" value="Transposase_21"/>
    <property type="match status" value="1"/>
</dbReference>
<keyword evidence="3" id="KW-1185">Reference proteome</keyword>
<reference evidence="2" key="2">
    <citation type="submission" date="2022-01" db="EMBL/GenBank/DDBJ databases">
        <authorList>
            <person name="Yamashiro T."/>
            <person name="Shiraishi A."/>
            <person name="Satake H."/>
            <person name="Nakayama K."/>
        </authorList>
    </citation>
    <scope>NUCLEOTIDE SEQUENCE</scope>
</reference>
<evidence type="ECO:0000313" key="3">
    <source>
        <dbReference type="Proteomes" id="UP001151760"/>
    </source>
</evidence>
<feature type="region of interest" description="Disordered" evidence="1">
    <location>
        <begin position="1"/>
        <end position="23"/>
    </location>
</feature>
<accession>A0ABQ5D3D8</accession>
<sequence>MSNRHQELTSLEQTTSELASPKQTALGKDFSNPLIVDSSLKTIWLSMYHVITMKHWLFQSKRLLVCCDEKLKNFKITKKQKSSSSLKKVGLDLSRLATTLNRLERSIRLGSTWKHLDREFPSFANDPRNVCLGLATDGL</sequence>
<protein>
    <submittedName>
        <fullName evidence="2">Uncharacterized protein</fullName>
    </submittedName>
</protein>
<evidence type="ECO:0000256" key="1">
    <source>
        <dbReference type="SAM" id="MobiDB-lite"/>
    </source>
</evidence>
<name>A0ABQ5D3D8_9ASTR</name>
<organism evidence="2 3">
    <name type="scientific">Tanacetum coccineum</name>
    <dbReference type="NCBI Taxonomy" id="301880"/>
    <lineage>
        <taxon>Eukaryota</taxon>
        <taxon>Viridiplantae</taxon>
        <taxon>Streptophyta</taxon>
        <taxon>Embryophyta</taxon>
        <taxon>Tracheophyta</taxon>
        <taxon>Spermatophyta</taxon>
        <taxon>Magnoliopsida</taxon>
        <taxon>eudicotyledons</taxon>
        <taxon>Gunneridae</taxon>
        <taxon>Pentapetalae</taxon>
        <taxon>asterids</taxon>
        <taxon>campanulids</taxon>
        <taxon>Asterales</taxon>
        <taxon>Asteraceae</taxon>
        <taxon>Asteroideae</taxon>
        <taxon>Anthemideae</taxon>
        <taxon>Anthemidinae</taxon>
        <taxon>Tanacetum</taxon>
    </lineage>
</organism>
<feature type="compositionally biased region" description="Polar residues" evidence="1">
    <location>
        <begin position="8"/>
        <end position="23"/>
    </location>
</feature>
<dbReference type="Proteomes" id="UP001151760">
    <property type="component" value="Unassembled WGS sequence"/>
</dbReference>
<proteinExistence type="predicted"/>
<comment type="caution">
    <text evidence="2">The sequence shown here is derived from an EMBL/GenBank/DDBJ whole genome shotgun (WGS) entry which is preliminary data.</text>
</comment>
<gene>
    <name evidence="2" type="ORF">Tco_0924244</name>
</gene>